<protein>
    <submittedName>
        <fullName evidence="1">Uncharacterized protein</fullName>
    </submittedName>
</protein>
<proteinExistence type="predicted"/>
<comment type="caution">
    <text evidence="1">The sequence shown here is derived from an EMBL/GenBank/DDBJ whole genome shotgun (WGS) entry which is preliminary data.</text>
</comment>
<organism evidence="1 2">
    <name type="scientific">Halopolyspora algeriensis</name>
    <dbReference type="NCBI Taxonomy" id="1500506"/>
    <lineage>
        <taxon>Bacteria</taxon>
        <taxon>Bacillati</taxon>
        <taxon>Actinomycetota</taxon>
        <taxon>Actinomycetes</taxon>
        <taxon>Actinomycetes incertae sedis</taxon>
        <taxon>Halopolyspora</taxon>
    </lineage>
</organism>
<gene>
    <name evidence="1" type="ORF">DFQ14_11198</name>
</gene>
<dbReference type="AlphaFoldDB" id="A0A368VGZ0"/>
<evidence type="ECO:0000313" key="2">
    <source>
        <dbReference type="Proteomes" id="UP000253495"/>
    </source>
</evidence>
<dbReference type="Proteomes" id="UP000253495">
    <property type="component" value="Unassembled WGS sequence"/>
</dbReference>
<keyword evidence="2" id="KW-1185">Reference proteome</keyword>
<reference evidence="1 2" key="1">
    <citation type="submission" date="2018-07" db="EMBL/GenBank/DDBJ databases">
        <title>Genomic Encyclopedia of Type Strains, Phase III (KMG-III): the genomes of soil and plant-associated and newly described type strains.</title>
        <authorList>
            <person name="Whitman W."/>
        </authorList>
    </citation>
    <scope>NUCLEOTIDE SEQUENCE [LARGE SCALE GENOMIC DNA]</scope>
    <source>
        <strain evidence="1 2">CECT 8575</strain>
    </source>
</reference>
<sequence>MWPLPLKMSHTPTVATARRGSFLTTYADAVTDRNLRPAEPPPAKPTPAGSIVVTAFERWNDGREPFPQPFPCFEHGRLV</sequence>
<evidence type="ECO:0000313" key="1">
    <source>
        <dbReference type="EMBL" id="RCW40449.1"/>
    </source>
</evidence>
<name>A0A368VGZ0_9ACTN</name>
<dbReference type="EMBL" id="QPJC01000011">
    <property type="protein sequence ID" value="RCW40449.1"/>
    <property type="molecule type" value="Genomic_DNA"/>
</dbReference>
<accession>A0A368VGZ0</accession>